<name>A0A0M8PBZ8_9EURO</name>
<organism evidence="1 2">
    <name type="scientific">Penicillium nordicum</name>
    <dbReference type="NCBI Taxonomy" id="229535"/>
    <lineage>
        <taxon>Eukaryota</taxon>
        <taxon>Fungi</taxon>
        <taxon>Dikarya</taxon>
        <taxon>Ascomycota</taxon>
        <taxon>Pezizomycotina</taxon>
        <taxon>Eurotiomycetes</taxon>
        <taxon>Eurotiomycetidae</taxon>
        <taxon>Eurotiales</taxon>
        <taxon>Aspergillaceae</taxon>
        <taxon>Penicillium</taxon>
    </lineage>
</organism>
<dbReference type="Proteomes" id="UP000037696">
    <property type="component" value="Unassembled WGS sequence"/>
</dbReference>
<sequence>MLITSQVAGEEIENTTERKLRQARRDRRRGEIMGEAIGIMRSFYLIMGRFCSTREAPPAHILWKMEVRMLFMIDETITLRIQDTNDRTMEGEVTEGASSKY</sequence>
<dbReference type="OrthoDB" id="10467941at2759"/>
<dbReference type="EMBL" id="LHQQ01000012">
    <property type="protein sequence ID" value="KOS47797.1"/>
    <property type="molecule type" value="Genomic_DNA"/>
</dbReference>
<evidence type="ECO:0000313" key="2">
    <source>
        <dbReference type="Proteomes" id="UP000037696"/>
    </source>
</evidence>
<reference evidence="1 2" key="1">
    <citation type="submission" date="2015-08" db="EMBL/GenBank/DDBJ databases">
        <title>Genome sequencing of Penicillium nordicum.</title>
        <authorList>
            <person name="Nguyen H.D."/>
            <person name="Seifert K.A."/>
        </authorList>
    </citation>
    <scope>NUCLEOTIDE SEQUENCE [LARGE SCALE GENOMIC DNA]</scope>
    <source>
        <strain evidence="1 2">DAOMC 185683</strain>
    </source>
</reference>
<gene>
    <name evidence="1" type="ORF">ACN38_g1270</name>
</gene>
<protein>
    <submittedName>
        <fullName evidence="1">Uncharacterized protein</fullName>
    </submittedName>
</protein>
<dbReference type="AlphaFoldDB" id="A0A0M8PBZ8"/>
<accession>A0A0M8PBZ8</accession>
<evidence type="ECO:0000313" key="1">
    <source>
        <dbReference type="EMBL" id="KOS47797.1"/>
    </source>
</evidence>
<proteinExistence type="predicted"/>
<comment type="caution">
    <text evidence="1">The sequence shown here is derived from an EMBL/GenBank/DDBJ whole genome shotgun (WGS) entry which is preliminary data.</text>
</comment>
<keyword evidence="2" id="KW-1185">Reference proteome</keyword>